<keyword evidence="2" id="KW-1185">Reference proteome</keyword>
<dbReference type="AlphaFoldDB" id="E3MML5"/>
<evidence type="ECO:0000313" key="1">
    <source>
        <dbReference type="EMBL" id="EFP04989.1"/>
    </source>
</evidence>
<organism evidence="2">
    <name type="scientific">Caenorhabditis remanei</name>
    <name type="common">Caenorhabditis vulgaris</name>
    <dbReference type="NCBI Taxonomy" id="31234"/>
    <lineage>
        <taxon>Eukaryota</taxon>
        <taxon>Metazoa</taxon>
        <taxon>Ecdysozoa</taxon>
        <taxon>Nematoda</taxon>
        <taxon>Chromadorea</taxon>
        <taxon>Rhabditida</taxon>
        <taxon>Rhabditina</taxon>
        <taxon>Rhabditomorpha</taxon>
        <taxon>Rhabditoidea</taxon>
        <taxon>Rhabditidae</taxon>
        <taxon>Peloderinae</taxon>
        <taxon>Caenorhabditis</taxon>
    </lineage>
</organism>
<dbReference type="Proteomes" id="UP000008281">
    <property type="component" value="Unassembled WGS sequence"/>
</dbReference>
<dbReference type="HOGENOM" id="CLU_3368972_0_0_1"/>
<dbReference type="InParanoid" id="E3MML5"/>
<gene>
    <name evidence="1" type="ORF">CRE_03314</name>
</gene>
<protein>
    <submittedName>
        <fullName evidence="1">Uncharacterized protein</fullName>
    </submittedName>
</protein>
<reference evidence="1" key="1">
    <citation type="submission" date="2007-07" db="EMBL/GenBank/DDBJ databases">
        <title>PCAP assembly of the Caenorhabditis remanei genome.</title>
        <authorList>
            <consortium name="The Caenorhabditis remanei Sequencing Consortium"/>
            <person name="Wilson R.K."/>
        </authorList>
    </citation>
    <scope>NUCLEOTIDE SEQUENCE [LARGE SCALE GENOMIC DNA]</scope>
    <source>
        <strain evidence="1">PB4641</strain>
    </source>
</reference>
<name>E3MML5_CAERE</name>
<accession>E3MML5</accession>
<sequence length="35" mass="4306">MTIHDSHLCLEDSRIRRTTEESQEEKVIYFPYHLQ</sequence>
<dbReference type="EMBL" id="DS268457">
    <property type="protein sequence ID" value="EFP04989.1"/>
    <property type="molecule type" value="Genomic_DNA"/>
</dbReference>
<evidence type="ECO:0000313" key="2">
    <source>
        <dbReference type="Proteomes" id="UP000008281"/>
    </source>
</evidence>
<proteinExistence type="predicted"/>